<organism evidence="1 2">
    <name type="scientific">Bacillus phage Deep Blue</name>
    <dbReference type="NCBI Taxonomy" id="1792245"/>
    <lineage>
        <taxon>Viruses</taxon>
        <taxon>Duplodnaviria</taxon>
        <taxon>Heunggongvirae</taxon>
        <taxon>Uroviricota</taxon>
        <taxon>Caudoviricetes</taxon>
        <taxon>Herelleviridae</taxon>
        <taxon>Bastillevirinae</taxon>
        <taxon>Caeruleovirus</taxon>
        <taxon>Caeruleovirus deepblue</taxon>
    </lineage>
</organism>
<evidence type="ECO:0000313" key="1">
    <source>
        <dbReference type="EMBL" id="AMO25977.1"/>
    </source>
</evidence>
<dbReference type="RefSeq" id="YP_009285466.1">
    <property type="nucleotide sequence ID" value="NC_031056.1"/>
</dbReference>
<accession>A0A140HLW5</accession>
<sequence length="72" mass="8357">MKIEVEQVGSLLYYYTEDGTMQIVLNPFTGDVKSFDFTEINIQKAYTFINKVKSSYGRFLRSKEAQEFIEGV</sequence>
<dbReference type="EMBL" id="KU577463">
    <property type="protein sequence ID" value="AMO25977.1"/>
    <property type="molecule type" value="Genomic_DNA"/>
</dbReference>
<evidence type="ECO:0000313" key="2">
    <source>
        <dbReference type="Proteomes" id="UP000201785"/>
    </source>
</evidence>
<keyword evidence="2" id="KW-1185">Reference proteome</keyword>
<dbReference type="Proteomes" id="UP000201785">
    <property type="component" value="Segment"/>
</dbReference>
<dbReference type="KEGG" id="vg:29081933"/>
<reference evidence="1 2" key="1">
    <citation type="journal article" date="2016" name="Genome Announc.">
        <title>Complete Genome Sequence of Bacteriophage Deep-Blue Infecting Emetic Bacillus cereus.</title>
        <authorList>
            <person name="Hock L."/>
            <person name="Gillis A."/>
            <person name="Mahillon J."/>
        </authorList>
    </citation>
    <scope>NUCLEOTIDE SEQUENCE [LARGE SCALE GENOMIC DNA]</scope>
</reference>
<protein>
    <submittedName>
        <fullName evidence="1">Uncharacterized protein</fullName>
    </submittedName>
</protein>
<dbReference type="GeneID" id="29081933"/>
<name>A0A140HLW5_9CAUD</name>
<proteinExistence type="predicted"/>
<gene>
    <name evidence="1" type="ORF">Blue_154</name>
</gene>